<dbReference type="RefSeq" id="WP_098193428.1">
    <property type="nucleotide sequence ID" value="NZ_CP023777.1"/>
</dbReference>
<dbReference type="Proteomes" id="UP000220133">
    <property type="component" value="Chromosome"/>
</dbReference>
<keyword evidence="3" id="KW-1185">Reference proteome</keyword>
<dbReference type="AlphaFoldDB" id="A0A291QT80"/>
<dbReference type="InterPro" id="IPR025665">
    <property type="entry name" value="Beta-barrel_OMP_2"/>
</dbReference>
<evidence type="ECO:0000313" key="3">
    <source>
        <dbReference type="Proteomes" id="UP000220133"/>
    </source>
</evidence>
<dbReference type="EMBL" id="CP023777">
    <property type="protein sequence ID" value="ATL47044.1"/>
    <property type="molecule type" value="Genomic_DNA"/>
</dbReference>
<organism evidence="2 3">
    <name type="scientific">Chitinophaga caeni</name>
    <dbReference type="NCBI Taxonomy" id="2029983"/>
    <lineage>
        <taxon>Bacteria</taxon>
        <taxon>Pseudomonadati</taxon>
        <taxon>Bacteroidota</taxon>
        <taxon>Chitinophagia</taxon>
        <taxon>Chitinophagales</taxon>
        <taxon>Chitinophagaceae</taxon>
        <taxon>Chitinophaga</taxon>
    </lineage>
</organism>
<name>A0A291QT80_9BACT</name>
<reference evidence="2 3" key="1">
    <citation type="submission" date="2017-10" db="EMBL/GenBank/DDBJ databases">
        <title>Paenichitinophaga pekingensis gen. nov., sp. nov., isolated from activated sludge.</title>
        <authorList>
            <person name="Jin D."/>
            <person name="Kong X."/>
            <person name="Deng Y."/>
            <person name="Bai Z."/>
        </authorList>
    </citation>
    <scope>NUCLEOTIDE SEQUENCE [LARGE SCALE GENOMIC DNA]</scope>
    <source>
        <strain evidence="2 3">13</strain>
    </source>
</reference>
<evidence type="ECO:0000259" key="1">
    <source>
        <dbReference type="Pfam" id="PF13568"/>
    </source>
</evidence>
<feature type="domain" description="Outer membrane protein beta-barrel" evidence="1">
    <location>
        <begin position="34"/>
        <end position="222"/>
    </location>
</feature>
<dbReference type="Pfam" id="PF13568">
    <property type="entry name" value="OMP_b-brl_2"/>
    <property type="match status" value="1"/>
</dbReference>
<gene>
    <name evidence="2" type="ORF">COR50_07520</name>
</gene>
<dbReference type="OrthoDB" id="978236at2"/>
<dbReference type="KEGG" id="cbae:COR50_07520"/>
<proteinExistence type="predicted"/>
<protein>
    <recommendedName>
        <fullName evidence="1">Outer membrane protein beta-barrel domain-containing protein</fullName>
    </recommendedName>
</protein>
<evidence type="ECO:0000313" key="2">
    <source>
        <dbReference type="EMBL" id="ATL47044.1"/>
    </source>
</evidence>
<accession>A0A291QT80</accession>
<sequence length="246" mass="27250">MVNLDFHVLTRKRIYFFPVVLMVLIILTGQQANAQGFSRNMSKEIGKTVRLGFTLSPLGYFMNPQESGVDRYSGRMGLSFGVMADFFLDDNANYAISSGLEITSGGSTLKYNDGIGLDNYKDYPSEYDLRLQYLQIPLTLKLCTYTQSGLGIYGQFGGFFAAPIRARADVISNGVKYEKENVLKTVNPLNAGMLLGAGVEYPLTETMTGVVGITYQNGLIDVTRNSKWNDGRINGNLFALRLGLYF</sequence>